<gene>
    <name evidence="3" type="ORF">GCM10011492_17290</name>
</gene>
<dbReference type="AlphaFoldDB" id="A0A916T2M9"/>
<dbReference type="InterPro" id="IPR039564">
    <property type="entry name" value="Peptidase_C39-like"/>
</dbReference>
<accession>A0A916T2M9</accession>
<protein>
    <recommendedName>
        <fullName evidence="2">Peptidase C39-like domain-containing protein</fullName>
    </recommendedName>
</protein>
<feature type="chain" id="PRO_5036812404" description="Peptidase C39-like domain-containing protein" evidence="1">
    <location>
        <begin position="28"/>
        <end position="258"/>
    </location>
</feature>
<dbReference type="EMBL" id="BMHI01000003">
    <property type="protein sequence ID" value="GGB27630.1"/>
    <property type="molecule type" value="Genomic_DNA"/>
</dbReference>
<evidence type="ECO:0000313" key="4">
    <source>
        <dbReference type="Proteomes" id="UP000636793"/>
    </source>
</evidence>
<name>A0A916T2M9_9MICO</name>
<sequence length="258" mass="27469">MKQAHRRLLATPVSIALLLAVAPTATADTDGSTSTRYVQTTAWANGTGAIDRVRSADDAAEYPRLFPLLQAGTGDAQWNNCGPVAAIAAIYAMGRTPVHWDGMNDSAATQYMRYTTMGIPKSQDDHGTSATDLVRGFSAYDLDTTIVSDPATVPDQVAASARAGRVSIVNGDMQKLPDDYKHDITPGYTDPISHFIVVAGYELSTDSYLVIDPASLHSDPASVVIHRFTAAELADFQQGELVFGRNPTAVITDTPAPV</sequence>
<keyword evidence="4" id="KW-1185">Reference proteome</keyword>
<organism evidence="3 4">
    <name type="scientific">Flexivirga endophytica</name>
    <dbReference type="NCBI Taxonomy" id="1849103"/>
    <lineage>
        <taxon>Bacteria</taxon>
        <taxon>Bacillati</taxon>
        <taxon>Actinomycetota</taxon>
        <taxon>Actinomycetes</taxon>
        <taxon>Micrococcales</taxon>
        <taxon>Dermacoccaceae</taxon>
        <taxon>Flexivirga</taxon>
    </lineage>
</organism>
<keyword evidence="1" id="KW-0732">Signal</keyword>
<dbReference type="RefSeq" id="WP_188836627.1">
    <property type="nucleotide sequence ID" value="NZ_BMHI01000003.1"/>
</dbReference>
<reference evidence="3" key="2">
    <citation type="submission" date="2020-09" db="EMBL/GenBank/DDBJ databases">
        <authorList>
            <person name="Sun Q."/>
            <person name="Zhou Y."/>
        </authorList>
    </citation>
    <scope>NUCLEOTIDE SEQUENCE</scope>
    <source>
        <strain evidence="3">CGMCC 1.15085</strain>
    </source>
</reference>
<comment type="caution">
    <text evidence="3">The sequence shown here is derived from an EMBL/GenBank/DDBJ whole genome shotgun (WGS) entry which is preliminary data.</text>
</comment>
<feature type="signal peptide" evidence="1">
    <location>
        <begin position="1"/>
        <end position="27"/>
    </location>
</feature>
<reference evidence="3" key="1">
    <citation type="journal article" date="2014" name="Int. J. Syst. Evol. Microbiol.">
        <title>Complete genome sequence of Corynebacterium casei LMG S-19264T (=DSM 44701T), isolated from a smear-ripened cheese.</title>
        <authorList>
            <consortium name="US DOE Joint Genome Institute (JGI-PGF)"/>
            <person name="Walter F."/>
            <person name="Albersmeier A."/>
            <person name="Kalinowski J."/>
            <person name="Ruckert C."/>
        </authorList>
    </citation>
    <scope>NUCLEOTIDE SEQUENCE</scope>
    <source>
        <strain evidence="3">CGMCC 1.15085</strain>
    </source>
</reference>
<dbReference type="Proteomes" id="UP000636793">
    <property type="component" value="Unassembled WGS sequence"/>
</dbReference>
<dbReference type="Pfam" id="PF13529">
    <property type="entry name" value="Peptidase_C39_2"/>
    <property type="match status" value="1"/>
</dbReference>
<proteinExistence type="predicted"/>
<evidence type="ECO:0000256" key="1">
    <source>
        <dbReference type="SAM" id="SignalP"/>
    </source>
</evidence>
<evidence type="ECO:0000259" key="2">
    <source>
        <dbReference type="Pfam" id="PF13529"/>
    </source>
</evidence>
<evidence type="ECO:0000313" key="3">
    <source>
        <dbReference type="EMBL" id="GGB27630.1"/>
    </source>
</evidence>
<feature type="domain" description="Peptidase C39-like" evidence="2">
    <location>
        <begin position="76"/>
        <end position="214"/>
    </location>
</feature>